<dbReference type="AlphaFoldDB" id="A0A0N4TN97"/>
<feature type="region of interest" description="Disordered" evidence="1">
    <location>
        <begin position="1"/>
        <end position="35"/>
    </location>
</feature>
<protein>
    <submittedName>
        <fullName evidence="4">MRG domain-containing protein</fullName>
    </submittedName>
</protein>
<feature type="compositionally biased region" description="Basic and acidic residues" evidence="1">
    <location>
        <begin position="7"/>
        <end position="16"/>
    </location>
</feature>
<dbReference type="EMBL" id="UZAD01013169">
    <property type="protein sequence ID" value="VDN91101.1"/>
    <property type="molecule type" value="Genomic_DNA"/>
</dbReference>
<evidence type="ECO:0000313" key="4">
    <source>
        <dbReference type="WBParaSite" id="BPAG_0000995301-mRNA-1"/>
    </source>
</evidence>
<evidence type="ECO:0000313" key="2">
    <source>
        <dbReference type="EMBL" id="VDN91101.1"/>
    </source>
</evidence>
<dbReference type="Proteomes" id="UP000278627">
    <property type="component" value="Unassembled WGS sequence"/>
</dbReference>
<dbReference type="WBParaSite" id="BPAG_0000995301-mRNA-1">
    <property type="protein sequence ID" value="BPAG_0000995301-mRNA-1"/>
    <property type="gene ID" value="BPAG_0000995301"/>
</dbReference>
<name>A0A0N4TN97_BRUPA</name>
<accession>A0A0N4TN97</accession>
<organism evidence="4">
    <name type="scientific">Brugia pahangi</name>
    <name type="common">Filarial nematode worm</name>
    <dbReference type="NCBI Taxonomy" id="6280"/>
    <lineage>
        <taxon>Eukaryota</taxon>
        <taxon>Metazoa</taxon>
        <taxon>Ecdysozoa</taxon>
        <taxon>Nematoda</taxon>
        <taxon>Chromadorea</taxon>
        <taxon>Rhabditida</taxon>
        <taxon>Spirurina</taxon>
        <taxon>Spiruromorpha</taxon>
        <taxon>Filarioidea</taxon>
        <taxon>Onchocercidae</taxon>
        <taxon>Brugia</taxon>
    </lineage>
</organism>
<sequence>MGISSGKKKDTTKTSTDDANGVLKPQKGESSDALASYHPTKLQELTDISVVYQWCASQHVMFKDVFKSSPVCTDHVVVSLHSSLANVLMKVRNNYQWDIKCLRTATLPSATLNTTPSSTSSKCPNRTVFLVNKLTCNT</sequence>
<keyword evidence="3" id="KW-1185">Reference proteome</keyword>
<proteinExistence type="predicted"/>
<gene>
    <name evidence="2" type="ORF">BPAG_LOCUS9915</name>
</gene>
<evidence type="ECO:0000256" key="1">
    <source>
        <dbReference type="SAM" id="MobiDB-lite"/>
    </source>
</evidence>
<reference evidence="4" key="1">
    <citation type="submission" date="2017-02" db="UniProtKB">
        <authorList>
            <consortium name="WormBaseParasite"/>
        </authorList>
    </citation>
    <scope>IDENTIFICATION</scope>
</reference>
<evidence type="ECO:0000313" key="3">
    <source>
        <dbReference type="Proteomes" id="UP000278627"/>
    </source>
</evidence>
<reference evidence="2 3" key="2">
    <citation type="submission" date="2018-11" db="EMBL/GenBank/DDBJ databases">
        <authorList>
            <consortium name="Pathogen Informatics"/>
        </authorList>
    </citation>
    <scope>NUCLEOTIDE SEQUENCE [LARGE SCALE GENOMIC DNA]</scope>
</reference>